<feature type="domain" description="Schlafen AlbA-2" evidence="1">
    <location>
        <begin position="16"/>
        <end position="129"/>
    </location>
</feature>
<keyword evidence="2" id="KW-0067">ATP-binding</keyword>
<gene>
    <name evidence="2" type="ORF">A4H96_03645</name>
</gene>
<dbReference type="EMBL" id="LVXZ01000037">
    <property type="protein sequence ID" value="OAP92651.1"/>
    <property type="molecule type" value="Genomic_DNA"/>
</dbReference>
<evidence type="ECO:0000259" key="1">
    <source>
        <dbReference type="Pfam" id="PF04326"/>
    </source>
</evidence>
<dbReference type="PANTHER" id="PTHR30595:SF6">
    <property type="entry name" value="SCHLAFEN ALBA-2 DOMAIN-CONTAINING PROTEIN"/>
    <property type="match status" value="1"/>
</dbReference>
<dbReference type="Pfam" id="PF04326">
    <property type="entry name" value="SLFN_AlbA_2"/>
    <property type="match status" value="1"/>
</dbReference>
<dbReference type="Gene3D" id="3.30.565.60">
    <property type="match status" value="1"/>
</dbReference>
<organism evidence="2 3">
    <name type="scientific">Acidithiobacillus ferrooxidans</name>
    <name type="common">Thiobacillus ferrooxidans</name>
    <dbReference type="NCBI Taxonomy" id="920"/>
    <lineage>
        <taxon>Bacteria</taxon>
        <taxon>Pseudomonadati</taxon>
        <taxon>Pseudomonadota</taxon>
        <taxon>Acidithiobacillia</taxon>
        <taxon>Acidithiobacillales</taxon>
        <taxon>Acidithiobacillaceae</taxon>
        <taxon>Acidithiobacillus</taxon>
    </lineage>
</organism>
<comment type="caution">
    <text evidence="2">The sequence shown here is derived from an EMBL/GenBank/DDBJ whole genome shotgun (WGS) entry which is preliminary data.</text>
</comment>
<dbReference type="InterPro" id="IPR038475">
    <property type="entry name" value="RecG_C_sf"/>
</dbReference>
<proteinExistence type="predicted"/>
<dbReference type="Proteomes" id="UP000078302">
    <property type="component" value="Unassembled WGS sequence"/>
</dbReference>
<dbReference type="InterPro" id="IPR007421">
    <property type="entry name" value="Schlafen_AlbA_2_dom"/>
</dbReference>
<dbReference type="Pfam" id="PF13749">
    <property type="entry name" value="HATPase_c_4"/>
    <property type="match status" value="1"/>
</dbReference>
<dbReference type="PANTHER" id="PTHR30595">
    <property type="entry name" value="GLPR-RELATED TRANSCRIPTIONAL REPRESSOR"/>
    <property type="match status" value="1"/>
</dbReference>
<dbReference type="RefSeq" id="WP_064218342.1">
    <property type="nucleotide sequence ID" value="NZ_LVXZ01000037.1"/>
</dbReference>
<keyword evidence="3" id="KW-1185">Reference proteome</keyword>
<evidence type="ECO:0000313" key="2">
    <source>
        <dbReference type="EMBL" id="OAP92651.1"/>
    </source>
</evidence>
<keyword evidence="2" id="KW-0378">Hydrolase</keyword>
<dbReference type="OrthoDB" id="9807853at2"/>
<evidence type="ECO:0000313" key="3">
    <source>
        <dbReference type="Proteomes" id="UP000078302"/>
    </source>
</evidence>
<dbReference type="InterPro" id="IPR038461">
    <property type="entry name" value="Schlafen_AlbA_2_dom_sf"/>
</dbReference>
<keyword evidence="2" id="KW-0347">Helicase</keyword>
<reference evidence="2 3" key="1">
    <citation type="submission" date="2016-04" db="EMBL/GenBank/DDBJ databases">
        <title>Acidithiobacillus ferrooxidans genome sequencing and assembly.</title>
        <authorList>
            <person name="Zhou Z."/>
        </authorList>
    </citation>
    <scope>NUCLEOTIDE SEQUENCE [LARGE SCALE GENOMIC DNA]</scope>
    <source>
        <strain evidence="2 3">BY0502</strain>
    </source>
</reference>
<dbReference type="GO" id="GO:0004386">
    <property type="term" value="F:helicase activity"/>
    <property type="evidence" value="ECO:0007669"/>
    <property type="project" value="UniProtKB-KW"/>
</dbReference>
<keyword evidence="2" id="KW-0547">Nucleotide-binding</keyword>
<dbReference type="Gene3D" id="3.30.950.30">
    <property type="entry name" value="Schlafen, AAA domain"/>
    <property type="match status" value="1"/>
</dbReference>
<sequence length="403" mass="45405">MTMTHTELLEIIRNGENSGVEFKRDDIQNHDLAKELVALTNFEGGIVLLGVEDDGSISGITRQKLEEWVMTACRDKIRPGLIPFYEQIRDVEPGKDVAIVRVSRGLDVHTLWHNNKNSYFIRVGTQSREPTPEELGRLFQQRGSFRAELRPVSGATLVDLDMRRLSNYFAQVREQVVPENNDEAAWRVLLFNTEIMVEDGITVSGILLFGRTPNRFLPQAGIDAVAFPGVDKDYAARERAALRGPMTPLLNDVGDIVEAGLVEQAIAFVQRNTAIGGQLEEGGARRENLSAYPREAIREAIVNALIHRDYLLSSTDIELSIYEDRLEITSPGRLPNGITPARMLTGCRATRNQLIKDVMRDYRYLEHSGMGVPRKIVKCMREHNGTEPQLIEDGELFTIRLLR</sequence>
<name>A0A179BNE4_ACIFR</name>
<protein>
    <submittedName>
        <fullName evidence="2">ATP-dependent DNA helicase RecG</fullName>
    </submittedName>
</protein>
<dbReference type="AlphaFoldDB" id="A0A179BNE4"/>
<accession>A0A179BNE4</accession>